<protein>
    <submittedName>
        <fullName evidence="3">Uncharacterized protein</fullName>
    </submittedName>
</protein>
<dbReference type="OrthoDB" id="2966769at2759"/>
<keyword evidence="1" id="KW-1133">Transmembrane helix</keyword>
<organism evidence="3 4">
    <name type="scientific">Hebeloma cylindrosporum</name>
    <dbReference type="NCBI Taxonomy" id="76867"/>
    <lineage>
        <taxon>Eukaryota</taxon>
        <taxon>Fungi</taxon>
        <taxon>Dikarya</taxon>
        <taxon>Basidiomycota</taxon>
        <taxon>Agaricomycotina</taxon>
        <taxon>Agaricomycetes</taxon>
        <taxon>Agaricomycetidae</taxon>
        <taxon>Agaricales</taxon>
        <taxon>Agaricineae</taxon>
        <taxon>Hymenogastraceae</taxon>
        <taxon>Hebeloma</taxon>
    </lineage>
</organism>
<keyword evidence="1" id="KW-0812">Transmembrane</keyword>
<evidence type="ECO:0000313" key="4">
    <source>
        <dbReference type="Proteomes" id="UP000053424"/>
    </source>
</evidence>
<keyword evidence="4" id="KW-1185">Reference proteome</keyword>
<evidence type="ECO:0000313" key="3">
    <source>
        <dbReference type="EMBL" id="KIM36516.1"/>
    </source>
</evidence>
<gene>
    <name evidence="3" type="ORF">M413DRAFT_288054</name>
</gene>
<evidence type="ECO:0000256" key="1">
    <source>
        <dbReference type="SAM" id="Phobius"/>
    </source>
</evidence>
<name>A0A0C3BYH8_HEBCY</name>
<keyword evidence="1" id="KW-0472">Membrane</keyword>
<keyword evidence="2" id="KW-0732">Signal</keyword>
<feature type="signal peptide" evidence="2">
    <location>
        <begin position="1"/>
        <end position="26"/>
    </location>
</feature>
<feature type="chain" id="PRO_5002175850" evidence="2">
    <location>
        <begin position="27"/>
        <end position="286"/>
    </location>
</feature>
<reference evidence="4" key="2">
    <citation type="submission" date="2015-01" db="EMBL/GenBank/DDBJ databases">
        <title>Evolutionary Origins and Diversification of the Mycorrhizal Mutualists.</title>
        <authorList>
            <consortium name="DOE Joint Genome Institute"/>
            <consortium name="Mycorrhizal Genomics Consortium"/>
            <person name="Kohler A."/>
            <person name="Kuo A."/>
            <person name="Nagy L.G."/>
            <person name="Floudas D."/>
            <person name="Copeland A."/>
            <person name="Barry K.W."/>
            <person name="Cichocki N."/>
            <person name="Veneault-Fourrey C."/>
            <person name="LaButti K."/>
            <person name="Lindquist E.A."/>
            <person name="Lipzen A."/>
            <person name="Lundell T."/>
            <person name="Morin E."/>
            <person name="Murat C."/>
            <person name="Riley R."/>
            <person name="Ohm R."/>
            <person name="Sun H."/>
            <person name="Tunlid A."/>
            <person name="Henrissat B."/>
            <person name="Grigoriev I.V."/>
            <person name="Hibbett D.S."/>
            <person name="Martin F."/>
        </authorList>
    </citation>
    <scope>NUCLEOTIDE SEQUENCE [LARGE SCALE GENOMIC DNA]</scope>
    <source>
        <strain evidence="4">h7</strain>
    </source>
</reference>
<evidence type="ECO:0000256" key="2">
    <source>
        <dbReference type="SAM" id="SignalP"/>
    </source>
</evidence>
<dbReference type="Proteomes" id="UP000053424">
    <property type="component" value="Unassembled WGS sequence"/>
</dbReference>
<sequence length="286" mass="30024">MNFFTSSGVLNVAIVLLLSQLTAVHGLFTKTSCYGSNCVQQDSQGRWCYVPDSRSSSDVTCKGGYSRDASMSAVMAVHLKQGLSIAYYSGVDNALLGGADFPFPPSGGIIRICLSGKAGDGTYQTFCENIHQDNDIYGLTGDPFCIIAVGQDLVSDGCYVPESGVVVAPSSGSTISQTTGSTTTGASTPITKTVSGNLVTATITANGTIQTVVVAGNNNSNSHSTSNYSENVVLPIVLSVLGVVLIAICLGAWLWRKHMRLQRELLLNRPVGPWNQPGADENGKDD</sequence>
<feature type="transmembrane region" description="Helical" evidence="1">
    <location>
        <begin position="232"/>
        <end position="255"/>
    </location>
</feature>
<accession>A0A0C3BYH8</accession>
<dbReference type="EMBL" id="KN831804">
    <property type="protein sequence ID" value="KIM36516.1"/>
    <property type="molecule type" value="Genomic_DNA"/>
</dbReference>
<dbReference type="AlphaFoldDB" id="A0A0C3BYH8"/>
<proteinExistence type="predicted"/>
<reference evidence="3 4" key="1">
    <citation type="submission" date="2014-04" db="EMBL/GenBank/DDBJ databases">
        <authorList>
            <consortium name="DOE Joint Genome Institute"/>
            <person name="Kuo A."/>
            <person name="Gay G."/>
            <person name="Dore J."/>
            <person name="Kohler A."/>
            <person name="Nagy L.G."/>
            <person name="Floudas D."/>
            <person name="Copeland A."/>
            <person name="Barry K.W."/>
            <person name="Cichocki N."/>
            <person name="Veneault-Fourrey C."/>
            <person name="LaButti K."/>
            <person name="Lindquist E.A."/>
            <person name="Lipzen A."/>
            <person name="Lundell T."/>
            <person name="Morin E."/>
            <person name="Murat C."/>
            <person name="Sun H."/>
            <person name="Tunlid A."/>
            <person name="Henrissat B."/>
            <person name="Grigoriev I.V."/>
            <person name="Hibbett D.S."/>
            <person name="Martin F."/>
            <person name="Nordberg H.P."/>
            <person name="Cantor M.N."/>
            <person name="Hua S.X."/>
        </authorList>
    </citation>
    <scope>NUCLEOTIDE SEQUENCE [LARGE SCALE GENOMIC DNA]</scope>
    <source>
        <strain evidence="4">h7</strain>
    </source>
</reference>
<dbReference type="HOGENOM" id="CLU_950102_0_0_1"/>